<evidence type="ECO:0000313" key="8">
    <source>
        <dbReference type="Proteomes" id="UP001501183"/>
    </source>
</evidence>
<evidence type="ECO:0000256" key="5">
    <source>
        <dbReference type="PROSITE-ProRule" id="PRU01091"/>
    </source>
</evidence>
<dbReference type="InterPro" id="IPR005158">
    <property type="entry name" value="BTAD"/>
</dbReference>
<dbReference type="RefSeq" id="WP_345350816.1">
    <property type="nucleotide sequence ID" value="NZ_BAABFB010000068.1"/>
</dbReference>
<dbReference type="Gene3D" id="1.10.10.10">
    <property type="entry name" value="Winged helix-like DNA-binding domain superfamily/Winged helix DNA-binding domain"/>
    <property type="match status" value="1"/>
</dbReference>
<evidence type="ECO:0000256" key="3">
    <source>
        <dbReference type="ARBA" id="ARBA00023125"/>
    </source>
</evidence>
<keyword evidence="2" id="KW-0805">Transcription regulation</keyword>
<evidence type="ECO:0000259" key="6">
    <source>
        <dbReference type="PROSITE" id="PS51755"/>
    </source>
</evidence>
<dbReference type="PANTHER" id="PTHR35807">
    <property type="entry name" value="TRANSCRIPTIONAL REGULATOR REDD-RELATED"/>
    <property type="match status" value="1"/>
</dbReference>
<dbReference type="PANTHER" id="PTHR35807:SF1">
    <property type="entry name" value="TRANSCRIPTIONAL REGULATOR REDD"/>
    <property type="match status" value="1"/>
</dbReference>
<dbReference type="Pfam" id="PF00486">
    <property type="entry name" value="Trans_reg_C"/>
    <property type="match status" value="1"/>
</dbReference>
<dbReference type="Pfam" id="PF03704">
    <property type="entry name" value="BTAD"/>
    <property type="match status" value="1"/>
</dbReference>
<feature type="DNA-binding region" description="OmpR/PhoB-type" evidence="5">
    <location>
        <begin position="1"/>
        <end position="80"/>
    </location>
</feature>
<sequence length="171" mass="18413">MDLGGPSRRAVLARLAAAQGSAVSTDLLIEDLWSDGPPPKALAALQVHVSYLRRTLEPGRRARTPAGVLVSEPPGYALNLPETAVDAWHFEALVGRGLEAVDPALRVGLFERALEVWTGPPFQELADTEWARPAITRLQELRRTALEEHARSTLALGNPESAAALRGRATT</sequence>
<dbReference type="InterPro" id="IPR011990">
    <property type="entry name" value="TPR-like_helical_dom_sf"/>
</dbReference>
<keyword evidence="4" id="KW-0804">Transcription</keyword>
<reference evidence="8" key="1">
    <citation type="journal article" date="2019" name="Int. J. Syst. Evol. Microbiol.">
        <title>The Global Catalogue of Microorganisms (GCM) 10K type strain sequencing project: providing services to taxonomists for standard genome sequencing and annotation.</title>
        <authorList>
            <consortium name="The Broad Institute Genomics Platform"/>
            <consortium name="The Broad Institute Genome Sequencing Center for Infectious Disease"/>
            <person name="Wu L."/>
            <person name="Ma J."/>
        </authorList>
    </citation>
    <scope>NUCLEOTIDE SEQUENCE [LARGE SCALE GENOMIC DNA]</scope>
    <source>
        <strain evidence="8">JCM 32206</strain>
    </source>
</reference>
<evidence type="ECO:0000256" key="2">
    <source>
        <dbReference type="ARBA" id="ARBA00023015"/>
    </source>
</evidence>
<feature type="domain" description="OmpR/PhoB-type" evidence="6">
    <location>
        <begin position="1"/>
        <end position="80"/>
    </location>
</feature>
<dbReference type="SMART" id="SM01043">
    <property type="entry name" value="BTAD"/>
    <property type="match status" value="1"/>
</dbReference>
<organism evidence="7 8">
    <name type="scientific">Rhodococcus olei</name>
    <dbReference type="NCBI Taxonomy" id="2161675"/>
    <lineage>
        <taxon>Bacteria</taxon>
        <taxon>Bacillati</taxon>
        <taxon>Actinomycetota</taxon>
        <taxon>Actinomycetes</taxon>
        <taxon>Mycobacteriales</taxon>
        <taxon>Nocardiaceae</taxon>
        <taxon>Rhodococcus</taxon>
    </lineage>
</organism>
<dbReference type="PROSITE" id="PS51755">
    <property type="entry name" value="OMPR_PHOB"/>
    <property type="match status" value="1"/>
</dbReference>
<comment type="caution">
    <text evidence="7">The sequence shown here is derived from an EMBL/GenBank/DDBJ whole genome shotgun (WGS) entry which is preliminary data.</text>
</comment>
<comment type="similarity">
    <text evidence="1">Belongs to the AfsR/DnrI/RedD regulatory family.</text>
</comment>
<evidence type="ECO:0000256" key="1">
    <source>
        <dbReference type="ARBA" id="ARBA00005820"/>
    </source>
</evidence>
<keyword evidence="8" id="KW-1185">Reference proteome</keyword>
<evidence type="ECO:0000256" key="4">
    <source>
        <dbReference type="ARBA" id="ARBA00023163"/>
    </source>
</evidence>
<dbReference type="EMBL" id="BAABFB010000068">
    <property type="protein sequence ID" value="GAA4487408.1"/>
    <property type="molecule type" value="Genomic_DNA"/>
</dbReference>
<dbReference type="Proteomes" id="UP001501183">
    <property type="component" value="Unassembled WGS sequence"/>
</dbReference>
<protein>
    <recommendedName>
        <fullName evidence="6">OmpR/PhoB-type domain-containing protein</fullName>
    </recommendedName>
</protein>
<dbReference type="SUPFAM" id="SSF48452">
    <property type="entry name" value="TPR-like"/>
    <property type="match status" value="1"/>
</dbReference>
<dbReference type="InterPro" id="IPR016032">
    <property type="entry name" value="Sig_transdc_resp-reg_C-effctor"/>
</dbReference>
<name>A0ABP8PJF2_9NOCA</name>
<dbReference type="SMART" id="SM00862">
    <property type="entry name" value="Trans_reg_C"/>
    <property type="match status" value="1"/>
</dbReference>
<keyword evidence="3 5" id="KW-0238">DNA-binding</keyword>
<accession>A0ABP8PJF2</accession>
<evidence type="ECO:0000313" key="7">
    <source>
        <dbReference type="EMBL" id="GAA4487408.1"/>
    </source>
</evidence>
<dbReference type="Gene3D" id="1.25.40.10">
    <property type="entry name" value="Tetratricopeptide repeat domain"/>
    <property type="match status" value="1"/>
</dbReference>
<dbReference type="SUPFAM" id="SSF46894">
    <property type="entry name" value="C-terminal effector domain of the bipartite response regulators"/>
    <property type="match status" value="1"/>
</dbReference>
<dbReference type="InterPro" id="IPR036388">
    <property type="entry name" value="WH-like_DNA-bd_sf"/>
</dbReference>
<dbReference type="InterPro" id="IPR051677">
    <property type="entry name" value="AfsR-DnrI-RedD_regulator"/>
</dbReference>
<dbReference type="InterPro" id="IPR001867">
    <property type="entry name" value="OmpR/PhoB-type_DNA-bd"/>
</dbReference>
<gene>
    <name evidence="7" type="ORF">GCM10023094_45690</name>
</gene>
<proteinExistence type="inferred from homology"/>